<dbReference type="Proteomes" id="UP000197138">
    <property type="component" value="Unassembled WGS sequence"/>
</dbReference>
<dbReference type="AlphaFoldDB" id="A0A218WA67"/>
<accession>A0A218WA67</accession>
<feature type="region of interest" description="Disordered" evidence="1">
    <location>
        <begin position="43"/>
        <end position="128"/>
    </location>
</feature>
<dbReference type="EMBL" id="MTKT01004810">
    <property type="protein sequence ID" value="OWM69777.1"/>
    <property type="molecule type" value="Genomic_DNA"/>
</dbReference>
<organism evidence="2 3">
    <name type="scientific">Punica granatum</name>
    <name type="common">Pomegranate</name>
    <dbReference type="NCBI Taxonomy" id="22663"/>
    <lineage>
        <taxon>Eukaryota</taxon>
        <taxon>Viridiplantae</taxon>
        <taxon>Streptophyta</taxon>
        <taxon>Embryophyta</taxon>
        <taxon>Tracheophyta</taxon>
        <taxon>Spermatophyta</taxon>
        <taxon>Magnoliopsida</taxon>
        <taxon>eudicotyledons</taxon>
        <taxon>Gunneridae</taxon>
        <taxon>Pentapetalae</taxon>
        <taxon>rosids</taxon>
        <taxon>malvids</taxon>
        <taxon>Myrtales</taxon>
        <taxon>Lythraceae</taxon>
        <taxon>Punica</taxon>
    </lineage>
</organism>
<evidence type="ECO:0000313" key="2">
    <source>
        <dbReference type="EMBL" id="OWM69777.1"/>
    </source>
</evidence>
<comment type="caution">
    <text evidence="2">The sequence shown here is derived from an EMBL/GenBank/DDBJ whole genome shotgun (WGS) entry which is preliminary data.</text>
</comment>
<evidence type="ECO:0000313" key="3">
    <source>
        <dbReference type="Proteomes" id="UP000197138"/>
    </source>
</evidence>
<proteinExistence type="predicted"/>
<name>A0A218WA67_PUNGR</name>
<protein>
    <submittedName>
        <fullName evidence="2">Uncharacterized protein</fullName>
    </submittedName>
</protein>
<evidence type="ECO:0000256" key="1">
    <source>
        <dbReference type="SAM" id="MobiDB-lite"/>
    </source>
</evidence>
<feature type="compositionally biased region" description="Gly residues" evidence="1">
    <location>
        <begin position="46"/>
        <end position="90"/>
    </location>
</feature>
<sequence>MSHRVYFRLTKTSGSTTMGELQGRLPVLVRQCPCLEEGGVRRSGALNGGCGGRSTVGGGRRGGERGPGASNGGWGGRPGVSGGQRGGGRGPRFTELEGEDGDAGANEDGLAPALLRPHSRGLSSPTRV</sequence>
<reference evidence="3" key="1">
    <citation type="journal article" date="2017" name="Plant J.">
        <title>The pomegranate (Punica granatum L.) genome and the genomics of punicalagin biosynthesis.</title>
        <authorList>
            <person name="Qin G."/>
            <person name="Xu C."/>
            <person name="Ming R."/>
            <person name="Tang H."/>
            <person name="Guyot R."/>
            <person name="Kramer E.M."/>
            <person name="Hu Y."/>
            <person name="Yi X."/>
            <person name="Qi Y."/>
            <person name="Xu X."/>
            <person name="Gao Z."/>
            <person name="Pan H."/>
            <person name="Jian J."/>
            <person name="Tian Y."/>
            <person name="Yue Z."/>
            <person name="Xu Y."/>
        </authorList>
    </citation>
    <scope>NUCLEOTIDE SEQUENCE [LARGE SCALE GENOMIC DNA]</scope>
    <source>
        <strain evidence="3">cv. Dabenzi</strain>
    </source>
</reference>
<gene>
    <name evidence="2" type="ORF">CDL15_Pgr025626</name>
</gene>